<dbReference type="PROSITE" id="PS50011">
    <property type="entry name" value="PROTEIN_KINASE_DOM"/>
    <property type="match status" value="1"/>
</dbReference>
<dbReference type="EMBL" id="JAZHXI010000003">
    <property type="protein sequence ID" value="KAL2073758.1"/>
    <property type="molecule type" value="Genomic_DNA"/>
</dbReference>
<reference evidence="2 3" key="1">
    <citation type="journal article" date="2024" name="Commun. Biol.">
        <title>Comparative genomic analysis of thermophilic fungi reveals convergent evolutionary adaptations and gene losses.</title>
        <authorList>
            <person name="Steindorff A.S."/>
            <person name="Aguilar-Pontes M.V."/>
            <person name="Robinson A.J."/>
            <person name="Andreopoulos B."/>
            <person name="LaButti K."/>
            <person name="Kuo A."/>
            <person name="Mondo S."/>
            <person name="Riley R."/>
            <person name="Otillar R."/>
            <person name="Haridas S."/>
            <person name="Lipzen A."/>
            <person name="Grimwood J."/>
            <person name="Schmutz J."/>
            <person name="Clum A."/>
            <person name="Reid I.D."/>
            <person name="Moisan M.C."/>
            <person name="Butler G."/>
            <person name="Nguyen T.T.M."/>
            <person name="Dewar K."/>
            <person name="Conant G."/>
            <person name="Drula E."/>
            <person name="Henrissat B."/>
            <person name="Hansel C."/>
            <person name="Singer S."/>
            <person name="Hutchinson M.I."/>
            <person name="de Vries R.P."/>
            <person name="Natvig D.O."/>
            <person name="Powell A.J."/>
            <person name="Tsang A."/>
            <person name="Grigoriev I.V."/>
        </authorList>
    </citation>
    <scope>NUCLEOTIDE SEQUENCE [LARGE SCALE GENOMIC DNA]</scope>
    <source>
        <strain evidence="2 3">CBS 494.80</strain>
    </source>
</reference>
<dbReference type="Gene3D" id="1.10.510.10">
    <property type="entry name" value="Transferase(Phosphotransferase) domain 1"/>
    <property type="match status" value="1"/>
</dbReference>
<gene>
    <name evidence="2" type="ORF">VTL71DRAFT_11084</name>
</gene>
<dbReference type="Proteomes" id="UP001595075">
    <property type="component" value="Unassembled WGS sequence"/>
</dbReference>
<dbReference type="Pfam" id="PF00069">
    <property type="entry name" value="Pkinase"/>
    <property type="match status" value="1"/>
</dbReference>
<organism evidence="2 3">
    <name type="scientific">Oculimacula yallundae</name>
    <dbReference type="NCBI Taxonomy" id="86028"/>
    <lineage>
        <taxon>Eukaryota</taxon>
        <taxon>Fungi</taxon>
        <taxon>Dikarya</taxon>
        <taxon>Ascomycota</taxon>
        <taxon>Pezizomycotina</taxon>
        <taxon>Leotiomycetes</taxon>
        <taxon>Helotiales</taxon>
        <taxon>Ploettnerulaceae</taxon>
        <taxon>Oculimacula</taxon>
    </lineage>
</organism>
<comment type="caution">
    <text evidence="2">The sequence shown here is derived from an EMBL/GenBank/DDBJ whole genome shotgun (WGS) entry which is preliminary data.</text>
</comment>
<protein>
    <recommendedName>
        <fullName evidence="1">Protein kinase domain-containing protein</fullName>
    </recommendedName>
</protein>
<sequence>MEPDDAKTHWVRSVRACCIQASGEIDHDWDFTIVCNSKHFVVTVSPGLPQDPTTPLLTQYSKVFHEDDEEIVQEAQDAILDLIFDVGWQQFRAIAPPILEGDSCPEIATRSLHSEINPETYYFRLVVIEGQVEMVQEPPPQPQPNSFHLDLKDDTLDLPRYSSRDITVTRKLMGLGYIAKVIIRGLDMCCKIATAQTFKAVQREYDCLRQIAVSKSAVSIPAPKLLGLVVDDDGAVIGILEKFIENKGTLSDIIKSDEGLSEERRAKWAKQIREAVALLHEIDVVWGDGKAENVLVGSGSEDCFLVDFGGSYTNGWVDSALMETPAGDDQAVEKIVRFLHGEIRP</sequence>
<accession>A0ABR4CUZ8</accession>
<keyword evidence="3" id="KW-1185">Reference proteome</keyword>
<dbReference type="SUPFAM" id="SSF56112">
    <property type="entry name" value="Protein kinase-like (PK-like)"/>
    <property type="match status" value="1"/>
</dbReference>
<name>A0ABR4CUZ8_9HELO</name>
<dbReference type="InterPro" id="IPR011009">
    <property type="entry name" value="Kinase-like_dom_sf"/>
</dbReference>
<proteinExistence type="predicted"/>
<evidence type="ECO:0000259" key="1">
    <source>
        <dbReference type="PROSITE" id="PS50011"/>
    </source>
</evidence>
<evidence type="ECO:0000313" key="2">
    <source>
        <dbReference type="EMBL" id="KAL2073758.1"/>
    </source>
</evidence>
<evidence type="ECO:0000313" key="3">
    <source>
        <dbReference type="Proteomes" id="UP001595075"/>
    </source>
</evidence>
<feature type="domain" description="Protein kinase" evidence="1">
    <location>
        <begin position="167"/>
        <end position="345"/>
    </location>
</feature>
<dbReference type="InterPro" id="IPR000719">
    <property type="entry name" value="Prot_kinase_dom"/>
</dbReference>